<dbReference type="PANTHER" id="PTHR38453">
    <property type="entry name" value="CYTOPLASMIC PROTEIN-RELATED"/>
    <property type="match status" value="1"/>
</dbReference>
<dbReference type="EMBL" id="UFQR01000007">
    <property type="protein sequence ID" value="SSW95878.1"/>
    <property type="molecule type" value="Genomic_DNA"/>
</dbReference>
<reference evidence="1" key="1">
    <citation type="submission" date="2018-04" db="EMBL/GenBank/DDBJ databases">
        <authorList>
            <person name="Go L.Y."/>
            <person name="Mitchell J.A."/>
        </authorList>
    </citation>
    <scope>NUCLEOTIDE SEQUENCE</scope>
    <source>
        <strain evidence="1">ARTV</strain>
    </source>
</reference>
<evidence type="ECO:0000313" key="1">
    <source>
        <dbReference type="EMBL" id="SSW95878.1"/>
    </source>
</evidence>
<gene>
    <name evidence="1" type="ORF">ARTV_1977</name>
</gene>
<organism evidence="1">
    <name type="scientific">Arsenophonus endosymbiont of Trialeurodes vaporariorum</name>
    <dbReference type="NCBI Taxonomy" id="235567"/>
    <lineage>
        <taxon>Bacteria</taxon>
        <taxon>Pseudomonadati</taxon>
        <taxon>Pseudomonadota</taxon>
        <taxon>Gammaproteobacteria</taxon>
        <taxon>Enterobacterales</taxon>
        <taxon>Morganellaceae</taxon>
        <taxon>Arsenophonus</taxon>
    </lineage>
</organism>
<dbReference type="InterPro" id="IPR007423">
    <property type="entry name" value="Sel_put"/>
</dbReference>
<evidence type="ECO:0008006" key="2">
    <source>
        <dbReference type="Google" id="ProtNLM"/>
    </source>
</evidence>
<dbReference type="AlphaFoldDB" id="A0A3B0M6S9"/>
<name>A0A3B0M6S9_9GAMM</name>
<dbReference type="Pfam" id="PF04328">
    <property type="entry name" value="Sel_put"/>
    <property type="match status" value="1"/>
</dbReference>
<protein>
    <recommendedName>
        <fullName evidence="2">YbdD/YjiX family protein</fullName>
    </recommendedName>
</protein>
<accession>A0A3B0M6S9</accession>
<proteinExistence type="predicted"/>
<dbReference type="PANTHER" id="PTHR38453:SF1">
    <property type="entry name" value="CYTOPLASMIC PROTEIN"/>
    <property type="match status" value="1"/>
</dbReference>
<sequence length="67" mass="7655">MFNDLGQAGKYLGQAALMLIGIPDYDNYVQHMPNTHPEQSIMSYEEFFRQRQAARYASSDNGGFRCC</sequence>